<dbReference type="AlphaFoldDB" id="A0A6V7UC28"/>
<protein>
    <submittedName>
        <fullName evidence="1">Uncharacterized protein</fullName>
    </submittedName>
</protein>
<reference evidence="1 2" key="1">
    <citation type="submission" date="2020-08" db="EMBL/GenBank/DDBJ databases">
        <authorList>
            <person name="Koutsovoulos G."/>
            <person name="Danchin GJ E."/>
        </authorList>
    </citation>
    <scope>NUCLEOTIDE SEQUENCE [LARGE SCALE GENOMIC DNA]</scope>
</reference>
<dbReference type="EMBL" id="CAJEWN010000052">
    <property type="protein sequence ID" value="CAD2153203.1"/>
    <property type="molecule type" value="Genomic_DNA"/>
</dbReference>
<comment type="caution">
    <text evidence="1">The sequence shown here is derived from an EMBL/GenBank/DDBJ whole genome shotgun (WGS) entry which is preliminary data.</text>
</comment>
<sequence length="297" mass="34500">MYIWDFAHRMRRIDKRWMITGEKSKPEHIFRVLIDGHAMLALLNDDGDEVARFHFNRQGLNLFRKESGNVIVDQDDLTERIDTTSLKRFRGQYIKNGFNPPLQTRKMTIEEVKRVAHEVIGGRPWGGKDGFKCHHFVYSLAQALAEEKDKNELLDYSKWPESLRLLDERINRLDGTFAFFDSVPLVYPSPNSSEATEIQTTPKNKRRIFEFSKFCNPQNGEPIPFPYSLHCGTSNVQYSTAVGYGKNWKGLRANRPTLLNKFKIRKPFTINSLPRIPLKKEMINPLLSPSTPQFLKI</sequence>
<evidence type="ECO:0000313" key="2">
    <source>
        <dbReference type="Proteomes" id="UP000580250"/>
    </source>
</evidence>
<evidence type="ECO:0000313" key="1">
    <source>
        <dbReference type="EMBL" id="CAD2153203.1"/>
    </source>
</evidence>
<organism evidence="1 2">
    <name type="scientific">Meloidogyne enterolobii</name>
    <name type="common">Root-knot nematode worm</name>
    <name type="synonym">Meloidogyne mayaguensis</name>
    <dbReference type="NCBI Taxonomy" id="390850"/>
    <lineage>
        <taxon>Eukaryota</taxon>
        <taxon>Metazoa</taxon>
        <taxon>Ecdysozoa</taxon>
        <taxon>Nematoda</taxon>
        <taxon>Chromadorea</taxon>
        <taxon>Rhabditida</taxon>
        <taxon>Tylenchina</taxon>
        <taxon>Tylenchomorpha</taxon>
        <taxon>Tylenchoidea</taxon>
        <taxon>Meloidogynidae</taxon>
        <taxon>Meloidogyninae</taxon>
        <taxon>Meloidogyne</taxon>
    </lineage>
</organism>
<name>A0A6V7UC28_MELEN</name>
<dbReference type="Proteomes" id="UP000580250">
    <property type="component" value="Unassembled WGS sequence"/>
</dbReference>
<gene>
    <name evidence="1" type="ORF">MENT_LOCUS11041</name>
</gene>
<accession>A0A6V7UC28</accession>
<proteinExistence type="predicted"/>